<dbReference type="RefSeq" id="WP_007198078.1">
    <property type="nucleotide sequence ID" value="NZ_CM002917.1"/>
</dbReference>
<dbReference type="InterPro" id="IPR006675">
    <property type="entry name" value="HDIG_dom"/>
</dbReference>
<evidence type="ECO:0000313" key="3">
    <source>
        <dbReference type="Proteomes" id="UP000004291"/>
    </source>
</evidence>
<dbReference type="PROSITE" id="PS51832">
    <property type="entry name" value="HD_GYP"/>
    <property type="match status" value="1"/>
</dbReference>
<feature type="domain" description="HD-GYP" evidence="1">
    <location>
        <begin position="117"/>
        <end position="302"/>
    </location>
</feature>
<evidence type="ECO:0000313" key="2">
    <source>
        <dbReference type="EMBL" id="EDQ32429.1"/>
    </source>
</evidence>
<name>A9DB16_HOEPD</name>
<dbReference type="CDD" id="cd00077">
    <property type="entry name" value="HDc"/>
    <property type="match status" value="1"/>
</dbReference>
<dbReference type="PANTHER" id="PTHR43155:SF2">
    <property type="entry name" value="CYCLIC DI-GMP PHOSPHODIESTERASE PA4108"/>
    <property type="match status" value="1"/>
</dbReference>
<protein>
    <submittedName>
        <fullName evidence="2">Putative domain HDIG</fullName>
    </submittedName>
</protein>
<gene>
    <name evidence="2" type="ORF">HPDFL43_11536</name>
</gene>
<proteinExistence type="predicted"/>
<sequence length="302" mass="32878">MLTRIPKTELEKGMYVEAVECSQTVFGKRRFVLKSDSDFNAILNSPADFVLINTAIGSTGGAAAGVTSGAGKPLTPAEAKSAFGRSTGIVKAELVTMLSDGVLDMEKFSPVIEEITEADDAQFALMHEVSRLRTKDESTFQHSLSVGMLMGRLGDAVGLDKETVELLVLSGLLHDVGKLAIPSKILLKDGPLSPAERKVIRTHPRRGHTILKTYDNIPDLALEICLHHHELLDGTGYPMQLSGSEISLLVRISTVCDVFDALTSSRVYKRGWATVDALNWLFERDSQFDRKLVLRLGGLVDA</sequence>
<dbReference type="STRING" id="411684.HPDFL43_11536"/>
<dbReference type="AlphaFoldDB" id="A9DB16"/>
<comment type="caution">
    <text evidence="2">The sequence shown here is derived from an EMBL/GenBank/DDBJ whole genome shotgun (WGS) entry which is preliminary data.</text>
</comment>
<dbReference type="SMART" id="SM00471">
    <property type="entry name" value="HDc"/>
    <property type="match status" value="1"/>
</dbReference>
<evidence type="ECO:0000259" key="1">
    <source>
        <dbReference type="PROSITE" id="PS51832"/>
    </source>
</evidence>
<dbReference type="Gene3D" id="1.10.3210.10">
    <property type="entry name" value="Hypothetical protein af1432"/>
    <property type="match status" value="1"/>
</dbReference>
<dbReference type="InterPro" id="IPR037522">
    <property type="entry name" value="HD_GYP_dom"/>
</dbReference>
<dbReference type="NCBIfam" id="TIGR00277">
    <property type="entry name" value="HDIG"/>
    <property type="match status" value="1"/>
</dbReference>
<dbReference type="EMBL" id="ABIA03000004">
    <property type="protein sequence ID" value="EDQ32429.1"/>
    <property type="molecule type" value="Genomic_DNA"/>
</dbReference>
<dbReference type="HOGENOM" id="CLU_000445_92_1_5"/>
<accession>A9DB16</accession>
<dbReference type="SUPFAM" id="SSF109604">
    <property type="entry name" value="HD-domain/PDEase-like"/>
    <property type="match status" value="1"/>
</dbReference>
<dbReference type="Pfam" id="PF11871">
    <property type="entry name" value="DUF3391"/>
    <property type="match status" value="1"/>
</dbReference>
<dbReference type="Proteomes" id="UP000004291">
    <property type="component" value="Chromosome"/>
</dbReference>
<dbReference type="InterPro" id="IPR003607">
    <property type="entry name" value="HD/PDEase_dom"/>
</dbReference>
<reference evidence="2 3" key="2">
    <citation type="submission" date="2012-06" db="EMBL/GenBank/DDBJ databases">
        <authorList>
            <person name="Fiebig A."/>
        </authorList>
    </citation>
    <scope>NUCLEOTIDE SEQUENCE [LARGE SCALE GENOMIC DNA]</scope>
    <source>
        <strain evidence="2 3">DFL-43</strain>
    </source>
</reference>
<dbReference type="Pfam" id="PF13487">
    <property type="entry name" value="HD_5"/>
    <property type="match status" value="1"/>
</dbReference>
<dbReference type="eggNOG" id="COG2206">
    <property type="taxonomic scope" value="Bacteria"/>
</dbReference>
<dbReference type="OrthoDB" id="9802066at2"/>
<organism evidence="2 3">
    <name type="scientific">Hoeflea phototrophica (strain DSM 17068 / NCIMB 14078 / DFL-43)</name>
    <dbReference type="NCBI Taxonomy" id="411684"/>
    <lineage>
        <taxon>Bacteria</taxon>
        <taxon>Pseudomonadati</taxon>
        <taxon>Pseudomonadota</taxon>
        <taxon>Alphaproteobacteria</taxon>
        <taxon>Hyphomicrobiales</taxon>
        <taxon>Rhizobiaceae</taxon>
        <taxon>Hoeflea</taxon>
    </lineage>
</organism>
<reference evidence="2 3" key="1">
    <citation type="submission" date="2007-10" db="EMBL/GenBank/DDBJ databases">
        <authorList>
            <person name="Wagner-Dobler I."/>
            <person name="Ferriera S."/>
            <person name="Johnson J."/>
            <person name="Kravitz S."/>
            <person name="Beeson K."/>
            <person name="Sutton G."/>
            <person name="Rogers Y.-H."/>
            <person name="Friedman R."/>
            <person name="Frazier M."/>
            <person name="Venter J.C."/>
        </authorList>
    </citation>
    <scope>NUCLEOTIDE SEQUENCE [LARGE SCALE GENOMIC DNA]</scope>
    <source>
        <strain evidence="2 3">DFL-43</strain>
    </source>
</reference>
<dbReference type="InterPro" id="IPR021812">
    <property type="entry name" value="DUF3391"/>
</dbReference>
<dbReference type="PANTHER" id="PTHR43155">
    <property type="entry name" value="CYCLIC DI-GMP PHOSPHODIESTERASE PA4108-RELATED"/>
    <property type="match status" value="1"/>
</dbReference>
<dbReference type="GO" id="GO:0008081">
    <property type="term" value="F:phosphoric diester hydrolase activity"/>
    <property type="evidence" value="ECO:0007669"/>
    <property type="project" value="UniProtKB-ARBA"/>
</dbReference>
<keyword evidence="3" id="KW-1185">Reference proteome</keyword>